<dbReference type="AlphaFoldDB" id="A0A1V9HET8"/>
<organism evidence="2 3">
    <name type="scientific">Xanthomonas phaseoli pv. dieffenbachiae</name>
    <dbReference type="NCBI Taxonomy" id="92828"/>
    <lineage>
        <taxon>Bacteria</taxon>
        <taxon>Pseudomonadati</taxon>
        <taxon>Pseudomonadota</taxon>
        <taxon>Gammaproteobacteria</taxon>
        <taxon>Lysobacterales</taxon>
        <taxon>Lysobacteraceae</taxon>
        <taxon>Xanthomonas</taxon>
    </lineage>
</organism>
<proteinExistence type="predicted"/>
<accession>A0A1V9HET8</accession>
<evidence type="ECO:0000313" key="3">
    <source>
        <dbReference type="Proteomes" id="UP000050546"/>
    </source>
</evidence>
<dbReference type="EMBL" id="JPYI02000021">
    <property type="protein sequence ID" value="OQP81317.1"/>
    <property type="molecule type" value="Genomic_DNA"/>
</dbReference>
<keyword evidence="1" id="KW-0812">Transmembrane</keyword>
<keyword evidence="1" id="KW-0472">Membrane</keyword>
<name>A0A1V9HET8_9XANT</name>
<comment type="caution">
    <text evidence="2">The sequence shown here is derived from an EMBL/GenBank/DDBJ whole genome shotgun (WGS) entry which is preliminary data.</text>
</comment>
<evidence type="ECO:0000256" key="1">
    <source>
        <dbReference type="SAM" id="Phobius"/>
    </source>
</evidence>
<gene>
    <name evidence="2" type="ORF">IM53_003965</name>
</gene>
<reference evidence="2 3" key="2">
    <citation type="journal article" date="2017" name="Plant Pathol.">
        <title>Pathogenicity and virulence gene content of Xanthomonas strains infecting Araceae, formerly known as Xanthomonas axonopodis pv. dieffenbachiae.</title>
        <authorList>
            <person name="Constantin E.C."/>
            <person name="Haegeman A."/>
            <person name="Van Vaerenbergh J."/>
            <person name="Baeyen S."/>
            <person name="Van Malderghem C."/>
            <person name="Maes M."/>
            <person name="Cottyn B."/>
        </authorList>
    </citation>
    <scope>NUCLEOTIDE SEQUENCE [LARGE SCALE GENOMIC DNA]</scope>
    <source>
        <strain evidence="2 3">LMG 25940</strain>
    </source>
</reference>
<feature type="transmembrane region" description="Helical" evidence="1">
    <location>
        <begin position="21"/>
        <end position="39"/>
    </location>
</feature>
<reference evidence="2 3" key="1">
    <citation type="journal article" date="2016" name="Plant Pathol.">
        <title>Genetic characterization of strains named as Xanthomonas axonopodis pv. dieffenbachiae leads to a taxonomic revision of the X. axonopodis species complex.</title>
        <authorList>
            <person name="Constantin E.C."/>
            <person name="Cleenwerck I."/>
            <person name="Maes M."/>
            <person name="Baeyen S."/>
            <person name="Van Malderghem C."/>
            <person name="De Vos P."/>
            <person name="Cottyn B."/>
        </authorList>
    </citation>
    <scope>NUCLEOTIDE SEQUENCE [LARGE SCALE GENOMIC DNA]</scope>
    <source>
        <strain evidence="2 3">LMG 25940</strain>
    </source>
</reference>
<protein>
    <recommendedName>
        <fullName evidence="4">Transposase</fullName>
    </recommendedName>
</protein>
<keyword evidence="1" id="KW-1133">Transmembrane helix</keyword>
<evidence type="ECO:0008006" key="4">
    <source>
        <dbReference type="Google" id="ProtNLM"/>
    </source>
</evidence>
<evidence type="ECO:0000313" key="2">
    <source>
        <dbReference type="EMBL" id="OQP81317.1"/>
    </source>
</evidence>
<dbReference type="Proteomes" id="UP000050546">
    <property type="component" value="Unassembled WGS sequence"/>
</dbReference>
<sequence>MWRAQDQRQDPAIQVMRALRLMTLAMALGVTGTCLQSWSS</sequence>